<dbReference type="Pfam" id="PF20171">
    <property type="entry name" value="OpcA_G6PD_C"/>
    <property type="match status" value="1"/>
</dbReference>
<dbReference type="InterPro" id="IPR046802">
    <property type="entry name" value="OpcA_G6PD_C"/>
</dbReference>
<gene>
    <name evidence="4" type="primary">opcA</name>
    <name evidence="4" type="ORF">KME07_15250</name>
</gene>
<evidence type="ECO:0000313" key="5">
    <source>
        <dbReference type="Proteomes" id="UP000707356"/>
    </source>
</evidence>
<dbReference type="InterPro" id="IPR036366">
    <property type="entry name" value="PGBDSf"/>
</dbReference>
<feature type="domain" description="Peptidoglycan binding-like" evidence="1">
    <location>
        <begin position="56"/>
        <end position="107"/>
    </location>
</feature>
<dbReference type="InterPro" id="IPR046801">
    <property type="entry name" value="OpcA_G6PD_N"/>
</dbReference>
<comment type="caution">
    <text evidence="4">The sequence shown here is derived from an EMBL/GenBank/DDBJ whole genome shotgun (WGS) entry which is preliminary data.</text>
</comment>
<feature type="domain" description="Glucose-6-phosphate dehydrogenase assembly protein OpcA N-terminal" evidence="2">
    <location>
        <begin position="132"/>
        <end position="248"/>
    </location>
</feature>
<dbReference type="PANTHER" id="PTHR38658:SF1">
    <property type="entry name" value="OXPP CYCLE PROTEIN OPCA-RELATED"/>
    <property type="match status" value="1"/>
</dbReference>
<dbReference type="AlphaFoldDB" id="A0A951PC88"/>
<protein>
    <submittedName>
        <fullName evidence="4">Glucose-6-phosphate dehydrogenase assembly protein OpcA</fullName>
    </submittedName>
</protein>
<dbReference type="SUPFAM" id="SSF47090">
    <property type="entry name" value="PGBD-like"/>
    <property type="match status" value="1"/>
</dbReference>
<evidence type="ECO:0000259" key="3">
    <source>
        <dbReference type="Pfam" id="PF20171"/>
    </source>
</evidence>
<dbReference type="EMBL" id="JAHHHV010000070">
    <property type="protein sequence ID" value="MBW4466778.1"/>
    <property type="molecule type" value="Genomic_DNA"/>
</dbReference>
<evidence type="ECO:0000259" key="1">
    <source>
        <dbReference type="Pfam" id="PF01471"/>
    </source>
</evidence>
<dbReference type="NCBIfam" id="TIGR00534">
    <property type="entry name" value="OpcA"/>
    <property type="match status" value="1"/>
</dbReference>
<feature type="domain" description="Glucose-6-phosphate dehydrogenase assembly protein OpcA C-terminal" evidence="3">
    <location>
        <begin position="257"/>
        <end position="434"/>
    </location>
</feature>
<dbReference type="Gene3D" id="1.10.101.10">
    <property type="entry name" value="PGBD-like superfamily/PGBD"/>
    <property type="match status" value="1"/>
</dbReference>
<name>A0A951PC88_9CYAN</name>
<evidence type="ECO:0000259" key="2">
    <source>
        <dbReference type="Pfam" id="PF10128"/>
    </source>
</evidence>
<dbReference type="PANTHER" id="PTHR38658">
    <property type="entry name" value="OXPP CYCLE PROTEIN OPCA-RELATED"/>
    <property type="match status" value="1"/>
</dbReference>
<dbReference type="Proteomes" id="UP000707356">
    <property type="component" value="Unassembled WGS sequence"/>
</dbReference>
<dbReference type="InterPro" id="IPR004555">
    <property type="entry name" value="G6PDH_assembly_OpcA"/>
</dbReference>
<reference evidence="4" key="2">
    <citation type="journal article" date="2022" name="Microbiol. Resour. Announc.">
        <title>Metagenome Sequencing to Explore Phylogenomics of Terrestrial Cyanobacteria.</title>
        <authorList>
            <person name="Ward R.D."/>
            <person name="Stajich J.E."/>
            <person name="Johansen J.R."/>
            <person name="Huntemann M."/>
            <person name="Clum A."/>
            <person name="Foster B."/>
            <person name="Foster B."/>
            <person name="Roux S."/>
            <person name="Palaniappan K."/>
            <person name="Varghese N."/>
            <person name="Mukherjee S."/>
            <person name="Reddy T.B.K."/>
            <person name="Daum C."/>
            <person name="Copeland A."/>
            <person name="Chen I.A."/>
            <person name="Ivanova N.N."/>
            <person name="Kyrpides N.C."/>
            <person name="Shapiro N."/>
            <person name="Eloe-Fadrosh E.A."/>
            <person name="Pietrasiak N."/>
        </authorList>
    </citation>
    <scope>NUCLEOTIDE SEQUENCE</scope>
    <source>
        <strain evidence="4">GSE-TBD4-15B</strain>
    </source>
</reference>
<evidence type="ECO:0000313" key="4">
    <source>
        <dbReference type="EMBL" id="MBW4466778.1"/>
    </source>
</evidence>
<dbReference type="Pfam" id="PF10128">
    <property type="entry name" value="OpcA_G6PD_assem"/>
    <property type="match status" value="1"/>
</dbReference>
<organism evidence="4 5">
    <name type="scientific">Pegethrix bostrychoides GSE-TBD4-15B</name>
    <dbReference type="NCBI Taxonomy" id="2839662"/>
    <lineage>
        <taxon>Bacteria</taxon>
        <taxon>Bacillati</taxon>
        <taxon>Cyanobacteriota</taxon>
        <taxon>Cyanophyceae</taxon>
        <taxon>Oculatellales</taxon>
        <taxon>Oculatellaceae</taxon>
        <taxon>Pegethrix</taxon>
    </lineage>
</organism>
<accession>A0A951PC88</accession>
<reference evidence="4" key="1">
    <citation type="submission" date="2021-05" db="EMBL/GenBank/DDBJ databases">
        <authorList>
            <person name="Pietrasiak N."/>
            <person name="Ward R."/>
            <person name="Stajich J.E."/>
            <person name="Kurbessoian T."/>
        </authorList>
    </citation>
    <scope>NUCLEOTIDE SEQUENCE</scope>
    <source>
        <strain evidence="4">GSE-TBD4-15B</strain>
    </source>
</reference>
<dbReference type="Pfam" id="PF01471">
    <property type="entry name" value="PG_binding_1"/>
    <property type="match status" value="1"/>
</dbReference>
<dbReference type="InterPro" id="IPR036365">
    <property type="entry name" value="PGBD-like_sf"/>
</dbReference>
<proteinExistence type="predicted"/>
<sequence>MSTSFVTLQKPKDISVNEIEAELAQIWQSQIGDNATPVTPTATRAATFSMVIYEPEEFQQLLAILGFYKGAIEGVNGSQMKEAVKAAQAAYGLTITGRVDPATLNKLREEYAKLPPEQAKMTNEDHRGSSVADAISTQNPCRIITLTPTFEEDQGVTAQVSAYCPILKKTSNNLMCCEYITLKGTKAALNRVGDTVAALMVPELPKFVWWKATPNPEHELFKKMVDCCRCIILDSSYYSDPEGEFLKMVELIEAETYVADLNWHRFSAWQELTAASFDPPERREYIQDIDQVTIDYEKGNPAQALMFLGWLASRLEWQPVSYSETHDLYDLIHIELKGPNQQTIKAELAGVPIGDPGEIIGDLIGISLTTSNPKADCNTIICSETTGCMRMEAKGGAQIAKTEQVTATADQKAEFLMSQQLQRWGRDVLYEESMALVAQMLKLRQA</sequence>
<dbReference type="InterPro" id="IPR002477">
    <property type="entry name" value="Peptidoglycan-bd-like"/>
</dbReference>